<dbReference type="InterPro" id="IPR007712">
    <property type="entry name" value="RelE/ParE_toxin"/>
</dbReference>
<proteinExistence type="predicted"/>
<reference evidence="2 3" key="1">
    <citation type="submission" date="2020-08" db="EMBL/GenBank/DDBJ databases">
        <title>Genomic Encyclopedia of Type Strains, Phase IV (KMG-IV): sequencing the most valuable type-strain genomes for metagenomic binning, comparative biology and taxonomic classification.</title>
        <authorList>
            <person name="Goeker M."/>
        </authorList>
    </citation>
    <scope>NUCLEOTIDE SEQUENCE [LARGE SCALE GENOMIC DNA]</scope>
    <source>
        <strain evidence="2 3">DSM 102189</strain>
    </source>
</reference>
<keyword evidence="1" id="KW-1277">Toxin-antitoxin system</keyword>
<dbReference type="EMBL" id="JACIIV010000021">
    <property type="protein sequence ID" value="MBB6228572.1"/>
    <property type="molecule type" value="Genomic_DNA"/>
</dbReference>
<dbReference type="RefSeq" id="WP_184201161.1">
    <property type="nucleotide sequence ID" value="NZ_BMOX01000004.1"/>
</dbReference>
<evidence type="ECO:0000256" key="1">
    <source>
        <dbReference type="ARBA" id="ARBA00022649"/>
    </source>
</evidence>
<accession>A0A841LHA1</accession>
<protein>
    <submittedName>
        <fullName evidence="2">Plasmid stabilization system protein ParE</fullName>
    </submittedName>
</protein>
<dbReference type="AlphaFoldDB" id="A0A841LHA1"/>
<dbReference type="Proteomes" id="UP000538147">
    <property type="component" value="Unassembled WGS sequence"/>
</dbReference>
<name>A0A841LHA1_9SPHN</name>
<evidence type="ECO:0000313" key="3">
    <source>
        <dbReference type="Proteomes" id="UP000538147"/>
    </source>
</evidence>
<dbReference type="Pfam" id="PF05016">
    <property type="entry name" value="ParE_toxin"/>
    <property type="match status" value="1"/>
</dbReference>
<gene>
    <name evidence="2" type="ORF">FHS79_002762</name>
</gene>
<sequence length="97" mass="11256">MKLAWSNLARQEMQALQRYSVDNWGAVVARRYLEDVRDAAKLAAEHPERTKPLRGQFRIQRVRSHYLILEVDPAAQRVTVARILHGAMDIERHLPEA</sequence>
<keyword evidence="3" id="KW-1185">Reference proteome</keyword>
<dbReference type="InterPro" id="IPR035093">
    <property type="entry name" value="RelE/ParE_toxin_dom_sf"/>
</dbReference>
<evidence type="ECO:0000313" key="2">
    <source>
        <dbReference type="EMBL" id="MBB6228572.1"/>
    </source>
</evidence>
<comment type="caution">
    <text evidence="2">The sequence shown here is derived from an EMBL/GenBank/DDBJ whole genome shotgun (WGS) entry which is preliminary data.</text>
</comment>
<dbReference type="Gene3D" id="3.30.2310.20">
    <property type="entry name" value="RelE-like"/>
    <property type="match status" value="1"/>
</dbReference>
<organism evidence="2 3">
    <name type="scientific">Polymorphobacter multimanifer</name>
    <dbReference type="NCBI Taxonomy" id="1070431"/>
    <lineage>
        <taxon>Bacteria</taxon>
        <taxon>Pseudomonadati</taxon>
        <taxon>Pseudomonadota</taxon>
        <taxon>Alphaproteobacteria</taxon>
        <taxon>Sphingomonadales</taxon>
        <taxon>Sphingosinicellaceae</taxon>
        <taxon>Polymorphobacter</taxon>
    </lineage>
</organism>